<accession>A0A7U4GH26</accession>
<feature type="domain" description="KilA-N" evidence="1">
    <location>
        <begin position="1"/>
        <end position="104"/>
    </location>
</feature>
<sequence>MNQLIVIDGVSVRNDHAGRYCLNDLHVVSGSEDRHKPSNFLRLESIIALRAEIDRCSDVSIESVVTIRGGANQGTYVCREIVYAYAMWISPVFNLKVIRTFDLISSGKHEVPVNDLMQAGVTLLGFMRKELNLSNSSVLGACQKLQQAIGLPNLAPEYAIDAPTDAVDGSSRPTMALSTVLKSRSIPIRATVAFGRLAELGIVERRSRPSTSPKAKGGVKYFWSVTSKGLLYGKNLTSPGNPRETQPHFFESKVAELIKLMMTAKAA</sequence>
<dbReference type="InterPro" id="IPR017880">
    <property type="entry name" value="KilA_N"/>
</dbReference>
<dbReference type="SMART" id="SM01252">
    <property type="entry name" value="KilA-N"/>
    <property type="match status" value="1"/>
</dbReference>
<reference evidence="2 3" key="1">
    <citation type="submission" date="2017-11" db="EMBL/GenBank/DDBJ databases">
        <title>The complete genome sequence and comparative genome analysis of Yersinia enterocolitica strain LC20.</title>
        <authorList>
            <person name="Shi G."/>
            <person name="Su M."/>
            <person name="Liang J."/>
            <person name="Gu W."/>
            <person name="Xiao Y."/>
            <person name="Zhang Z."/>
            <person name="Qiu H."/>
            <person name="Duan R."/>
            <person name="Zhang Z."/>
            <person name="Li Y."/>
            <person name="Zhang X."/>
            <person name="Ling Y."/>
            <person name="Song L."/>
            <person name="Chen M."/>
            <person name="Zhao Y."/>
            <person name="Wu J."/>
            <person name="Jing H."/>
            <person name="Xiao J."/>
            <person name="Wang X."/>
        </authorList>
    </citation>
    <scope>NUCLEOTIDE SEQUENCE [LARGE SCALE GENOMIC DNA]</scope>
    <source>
        <strain evidence="2 3">LC20</strain>
    </source>
</reference>
<protein>
    <submittedName>
        <fullName evidence="2">DNA-binding protein</fullName>
    </submittedName>
</protein>
<dbReference type="Proteomes" id="UP000230961">
    <property type="component" value="Chromosome"/>
</dbReference>
<dbReference type="InterPro" id="IPR018004">
    <property type="entry name" value="KilA/APSES_HTH"/>
</dbReference>
<organism evidence="2 3">
    <name type="scientific">Yersinia enterocolitica LC20</name>
    <dbReference type="NCBI Taxonomy" id="1443113"/>
    <lineage>
        <taxon>Bacteria</taxon>
        <taxon>Pseudomonadati</taxon>
        <taxon>Pseudomonadota</taxon>
        <taxon>Gammaproteobacteria</taxon>
        <taxon>Enterobacterales</taxon>
        <taxon>Yersiniaceae</taxon>
        <taxon>Yersinia</taxon>
    </lineage>
</organism>
<dbReference type="AlphaFoldDB" id="A0A7U4GH26"/>
<dbReference type="Pfam" id="PF04383">
    <property type="entry name" value="KilA-N"/>
    <property type="match status" value="1"/>
</dbReference>
<proteinExistence type="predicted"/>
<dbReference type="PROSITE" id="PS51301">
    <property type="entry name" value="KILA_N"/>
    <property type="match status" value="1"/>
</dbReference>
<name>A0A7U4GH26_YEREN</name>
<dbReference type="GO" id="GO:0003677">
    <property type="term" value="F:DNA binding"/>
    <property type="evidence" value="ECO:0007669"/>
    <property type="project" value="UniProtKB-KW"/>
</dbReference>
<keyword evidence="2" id="KW-0238">DNA-binding</keyword>
<dbReference type="KEGG" id="yel:LC20_03913"/>
<evidence type="ECO:0000313" key="3">
    <source>
        <dbReference type="Proteomes" id="UP000230961"/>
    </source>
</evidence>
<evidence type="ECO:0000313" key="2">
    <source>
        <dbReference type="EMBL" id="AHM75166.1"/>
    </source>
</evidence>
<gene>
    <name evidence="2" type="ORF">LC20_03913</name>
</gene>
<dbReference type="EMBL" id="CP007448">
    <property type="protein sequence ID" value="AHM75166.1"/>
    <property type="molecule type" value="Genomic_DNA"/>
</dbReference>
<evidence type="ECO:0000259" key="1">
    <source>
        <dbReference type="PROSITE" id="PS51301"/>
    </source>
</evidence>